<dbReference type="NCBIfam" id="TIGR01083">
    <property type="entry name" value="nth"/>
    <property type="match status" value="1"/>
</dbReference>
<comment type="caution">
    <text evidence="15">The sequence shown here is derived from an EMBL/GenBank/DDBJ whole genome shotgun (WGS) entry which is preliminary data.</text>
</comment>
<dbReference type="SUPFAM" id="SSF48150">
    <property type="entry name" value="DNA-glycosylase"/>
    <property type="match status" value="1"/>
</dbReference>
<dbReference type="Gene3D" id="1.10.1670.10">
    <property type="entry name" value="Helix-hairpin-Helix base-excision DNA repair enzymes (C-terminal)"/>
    <property type="match status" value="1"/>
</dbReference>
<evidence type="ECO:0000256" key="11">
    <source>
        <dbReference type="ARBA" id="ARBA00023295"/>
    </source>
</evidence>
<comment type="function">
    <text evidence="12">DNA repair enzyme that has both DNA N-glycosylase activity and AP-lyase activity. The DNA N-glycosylase activity releases various damaged pyrimidines from DNA by cleaving the N-glycosidic bond, leaving an AP (apurinic/apyrimidinic) site. The AP-lyase activity cleaves the phosphodiester bond 3' to the AP site by a beta-elimination, leaving a 3'-terminal unsaturated sugar and a product with a terminal 5'-phosphate.</text>
</comment>
<comment type="catalytic activity">
    <reaction evidence="12">
        <text>2'-deoxyribonucleotide-(2'-deoxyribose 5'-phosphate)-2'-deoxyribonucleotide-DNA = a 3'-end 2'-deoxyribonucleotide-(2,3-dehydro-2,3-deoxyribose 5'-phosphate)-DNA + a 5'-end 5'-phospho-2'-deoxyribonucleoside-DNA + H(+)</text>
        <dbReference type="Rhea" id="RHEA:66592"/>
        <dbReference type="Rhea" id="RHEA-COMP:13180"/>
        <dbReference type="Rhea" id="RHEA-COMP:16897"/>
        <dbReference type="Rhea" id="RHEA-COMP:17067"/>
        <dbReference type="ChEBI" id="CHEBI:15378"/>
        <dbReference type="ChEBI" id="CHEBI:136412"/>
        <dbReference type="ChEBI" id="CHEBI:157695"/>
        <dbReference type="ChEBI" id="CHEBI:167181"/>
        <dbReference type="EC" id="4.2.99.18"/>
    </reaction>
</comment>
<keyword evidence="7 12" id="KW-0411">Iron-sulfur</keyword>
<dbReference type="GO" id="GO:0140078">
    <property type="term" value="F:class I DNA-(apurinic or apyrimidinic site) endonuclease activity"/>
    <property type="evidence" value="ECO:0007669"/>
    <property type="project" value="UniProtKB-EC"/>
</dbReference>
<keyword evidence="16" id="KW-1185">Reference proteome</keyword>
<evidence type="ECO:0000256" key="3">
    <source>
        <dbReference type="ARBA" id="ARBA00022723"/>
    </source>
</evidence>
<keyword evidence="9 12" id="KW-0234">DNA repair</keyword>
<comment type="similarity">
    <text evidence="1 12">Belongs to the Nth/MutY family.</text>
</comment>
<dbReference type="Pfam" id="PF00730">
    <property type="entry name" value="HhH-GPD"/>
    <property type="match status" value="1"/>
</dbReference>
<reference evidence="15 16" key="1">
    <citation type="submission" date="2018-06" db="EMBL/GenBank/DDBJ databases">
        <title>Genomic Encyclopedia of Archaeal and Bacterial Type Strains, Phase II (KMG-II): from individual species to whole genera.</title>
        <authorList>
            <person name="Goeker M."/>
        </authorList>
    </citation>
    <scope>NUCLEOTIDE SEQUENCE [LARGE SCALE GENOMIC DNA]</scope>
    <source>
        <strain evidence="15 16">DSM 24525</strain>
    </source>
</reference>
<dbReference type="Pfam" id="PF00633">
    <property type="entry name" value="HHH"/>
    <property type="match status" value="1"/>
</dbReference>
<evidence type="ECO:0000256" key="9">
    <source>
        <dbReference type="ARBA" id="ARBA00023204"/>
    </source>
</evidence>
<organism evidence="15 16">
    <name type="scientific">Humitalea rosea</name>
    <dbReference type="NCBI Taxonomy" id="990373"/>
    <lineage>
        <taxon>Bacteria</taxon>
        <taxon>Pseudomonadati</taxon>
        <taxon>Pseudomonadota</taxon>
        <taxon>Alphaproteobacteria</taxon>
        <taxon>Acetobacterales</taxon>
        <taxon>Roseomonadaceae</taxon>
        <taxon>Humitalea</taxon>
    </lineage>
</organism>
<dbReference type="GO" id="GO:0006285">
    <property type="term" value="P:base-excision repair, AP site formation"/>
    <property type="evidence" value="ECO:0007669"/>
    <property type="project" value="TreeGrafter"/>
</dbReference>
<proteinExistence type="inferred from homology"/>
<evidence type="ECO:0000256" key="1">
    <source>
        <dbReference type="ARBA" id="ARBA00008343"/>
    </source>
</evidence>
<dbReference type="HAMAP" id="MF_00942">
    <property type="entry name" value="Nth"/>
    <property type="match status" value="1"/>
</dbReference>
<keyword evidence="11 12" id="KW-0326">Glycosidase</keyword>
<evidence type="ECO:0000259" key="14">
    <source>
        <dbReference type="SMART" id="SM00478"/>
    </source>
</evidence>
<keyword evidence="10 12" id="KW-0456">Lyase</keyword>
<feature type="binding site" evidence="12">
    <location>
        <position position="219"/>
    </location>
    <ligand>
        <name>[4Fe-4S] cluster</name>
        <dbReference type="ChEBI" id="CHEBI:49883"/>
    </ligand>
</feature>
<dbReference type="AlphaFoldDB" id="A0A2W7IKA4"/>
<keyword evidence="15" id="KW-0255">Endonuclease</keyword>
<keyword evidence="15" id="KW-0540">Nuclease</keyword>
<dbReference type="InterPro" id="IPR004036">
    <property type="entry name" value="Endonuclease-III-like_CS2"/>
</dbReference>
<keyword evidence="6 12" id="KW-0408">Iron</keyword>
<dbReference type="GO" id="GO:0003677">
    <property type="term" value="F:DNA binding"/>
    <property type="evidence" value="ECO:0007669"/>
    <property type="project" value="UniProtKB-UniRule"/>
</dbReference>
<name>A0A2W7IKA4_9PROT</name>
<feature type="domain" description="HhH-GPD" evidence="14">
    <location>
        <begin position="63"/>
        <end position="210"/>
    </location>
</feature>
<keyword evidence="2 12" id="KW-0004">4Fe-4S</keyword>
<dbReference type="FunFam" id="1.10.340.30:FF:000001">
    <property type="entry name" value="Endonuclease III"/>
    <property type="match status" value="1"/>
</dbReference>
<evidence type="ECO:0000256" key="5">
    <source>
        <dbReference type="ARBA" id="ARBA00022801"/>
    </source>
</evidence>
<sequence>MAVSPKPLRKAALHGSAATPRRARRMSAAQAEAFLRALAAANPTPKTELAFSDPYTLLVAVALSAQATDVSVNRATVGLFAAAPDPAAMVALGEEGVAAHIRTIGLWRTKAKNVVALSAQLLERHAGQVPNDRAALEALPGVGRKTANVVLSVAFGEAAMAVDTHIFRLGNRTGLAPGKTVRAVEDLLMARCPPELIGPAHHWLILHGRYVCKARAPECWRCVAMAFCNYTDKVLAPLSPPGATREAAAGGQ</sequence>
<evidence type="ECO:0000256" key="8">
    <source>
        <dbReference type="ARBA" id="ARBA00023125"/>
    </source>
</evidence>
<keyword evidence="3 12" id="KW-0479">Metal-binding</keyword>
<evidence type="ECO:0000256" key="10">
    <source>
        <dbReference type="ARBA" id="ARBA00023239"/>
    </source>
</evidence>
<dbReference type="PROSITE" id="PS01155">
    <property type="entry name" value="ENDONUCLEASE_III_2"/>
    <property type="match status" value="1"/>
</dbReference>
<dbReference type="GO" id="GO:0019104">
    <property type="term" value="F:DNA N-glycosylase activity"/>
    <property type="evidence" value="ECO:0007669"/>
    <property type="project" value="UniProtKB-UniRule"/>
</dbReference>
<evidence type="ECO:0000256" key="7">
    <source>
        <dbReference type="ARBA" id="ARBA00023014"/>
    </source>
</evidence>
<gene>
    <name evidence="12" type="primary">nth</name>
    <name evidence="15" type="ORF">C8P66_11172</name>
</gene>
<feature type="binding site" evidence="12">
    <location>
        <position position="222"/>
    </location>
    <ligand>
        <name>[4Fe-4S] cluster</name>
        <dbReference type="ChEBI" id="CHEBI:49883"/>
    </ligand>
</feature>
<dbReference type="RefSeq" id="WP_408882058.1">
    <property type="nucleotide sequence ID" value="NZ_QKYU01000011.1"/>
</dbReference>
<evidence type="ECO:0000256" key="6">
    <source>
        <dbReference type="ARBA" id="ARBA00023004"/>
    </source>
</evidence>
<dbReference type="Gene3D" id="1.10.340.30">
    <property type="entry name" value="Hypothetical protein, domain 2"/>
    <property type="match status" value="1"/>
</dbReference>
<feature type="region of interest" description="Disordered" evidence="13">
    <location>
        <begin position="1"/>
        <end position="22"/>
    </location>
</feature>
<dbReference type="InterPro" id="IPR000445">
    <property type="entry name" value="HhH_motif"/>
</dbReference>
<keyword evidence="5 12" id="KW-0378">Hydrolase</keyword>
<dbReference type="GO" id="GO:0051539">
    <property type="term" value="F:4 iron, 4 sulfur cluster binding"/>
    <property type="evidence" value="ECO:0007669"/>
    <property type="project" value="UniProtKB-UniRule"/>
</dbReference>
<evidence type="ECO:0000256" key="12">
    <source>
        <dbReference type="HAMAP-Rule" id="MF_00942"/>
    </source>
</evidence>
<dbReference type="InterPro" id="IPR023170">
    <property type="entry name" value="HhH_base_excis_C"/>
</dbReference>
<dbReference type="PANTHER" id="PTHR10359">
    <property type="entry name" value="A/G-SPECIFIC ADENINE GLYCOSYLASE/ENDONUCLEASE III"/>
    <property type="match status" value="1"/>
</dbReference>
<evidence type="ECO:0000256" key="2">
    <source>
        <dbReference type="ARBA" id="ARBA00022485"/>
    </source>
</evidence>
<feature type="binding site" evidence="12">
    <location>
        <position position="212"/>
    </location>
    <ligand>
        <name>[4Fe-4S] cluster</name>
        <dbReference type="ChEBI" id="CHEBI:49883"/>
    </ligand>
</feature>
<dbReference type="InterPro" id="IPR011257">
    <property type="entry name" value="DNA_glycosylase"/>
</dbReference>
<evidence type="ECO:0000256" key="13">
    <source>
        <dbReference type="SAM" id="MobiDB-lite"/>
    </source>
</evidence>
<keyword evidence="8 12" id="KW-0238">DNA-binding</keyword>
<dbReference type="InterPro" id="IPR005759">
    <property type="entry name" value="Nth"/>
</dbReference>
<dbReference type="Proteomes" id="UP000249688">
    <property type="component" value="Unassembled WGS sequence"/>
</dbReference>
<dbReference type="CDD" id="cd00056">
    <property type="entry name" value="ENDO3c"/>
    <property type="match status" value="1"/>
</dbReference>
<dbReference type="PANTHER" id="PTHR10359:SF18">
    <property type="entry name" value="ENDONUCLEASE III"/>
    <property type="match status" value="1"/>
</dbReference>
<accession>A0A2W7IKA4</accession>
<feature type="binding site" evidence="12">
    <location>
        <position position="228"/>
    </location>
    <ligand>
        <name>[4Fe-4S] cluster</name>
        <dbReference type="ChEBI" id="CHEBI:49883"/>
    </ligand>
</feature>
<evidence type="ECO:0000313" key="16">
    <source>
        <dbReference type="Proteomes" id="UP000249688"/>
    </source>
</evidence>
<evidence type="ECO:0000256" key="4">
    <source>
        <dbReference type="ARBA" id="ARBA00022763"/>
    </source>
</evidence>
<comment type="cofactor">
    <cofactor evidence="12">
        <name>[4Fe-4S] cluster</name>
        <dbReference type="ChEBI" id="CHEBI:49883"/>
    </cofactor>
    <text evidence="12">Binds 1 [4Fe-4S] cluster.</text>
</comment>
<dbReference type="FunFam" id="1.10.1670.10:FF:000001">
    <property type="entry name" value="Endonuclease III"/>
    <property type="match status" value="1"/>
</dbReference>
<dbReference type="GO" id="GO:0046872">
    <property type="term" value="F:metal ion binding"/>
    <property type="evidence" value="ECO:0007669"/>
    <property type="project" value="UniProtKB-KW"/>
</dbReference>
<protein>
    <recommendedName>
        <fullName evidence="12">Endonuclease III</fullName>
        <ecNumber evidence="12">4.2.99.18</ecNumber>
    </recommendedName>
    <alternativeName>
        <fullName evidence="12">DNA-(apurinic or apyrimidinic site) lyase</fullName>
    </alternativeName>
</protein>
<dbReference type="EC" id="4.2.99.18" evidence="12"/>
<evidence type="ECO:0000313" key="15">
    <source>
        <dbReference type="EMBL" id="PZW45657.1"/>
    </source>
</evidence>
<keyword evidence="4 12" id="KW-0227">DNA damage</keyword>
<dbReference type="EMBL" id="QKYU01000011">
    <property type="protein sequence ID" value="PZW45657.1"/>
    <property type="molecule type" value="Genomic_DNA"/>
</dbReference>
<dbReference type="SMART" id="SM00478">
    <property type="entry name" value="ENDO3c"/>
    <property type="match status" value="1"/>
</dbReference>
<dbReference type="InterPro" id="IPR003265">
    <property type="entry name" value="HhH-GPD_domain"/>
</dbReference>